<evidence type="ECO:0000313" key="1">
    <source>
        <dbReference type="EMBL" id="EAT88546.1"/>
    </source>
</evidence>
<organism evidence="1 2">
    <name type="scientific">Phaeosphaeria nodorum (strain SN15 / ATCC MYA-4574 / FGSC 10173)</name>
    <name type="common">Glume blotch fungus</name>
    <name type="synonym">Parastagonospora nodorum</name>
    <dbReference type="NCBI Taxonomy" id="321614"/>
    <lineage>
        <taxon>Eukaryota</taxon>
        <taxon>Fungi</taxon>
        <taxon>Dikarya</taxon>
        <taxon>Ascomycota</taxon>
        <taxon>Pezizomycotina</taxon>
        <taxon>Dothideomycetes</taxon>
        <taxon>Pleosporomycetidae</taxon>
        <taxon>Pleosporales</taxon>
        <taxon>Pleosporineae</taxon>
        <taxon>Phaeosphaeriaceae</taxon>
        <taxon>Parastagonospora</taxon>
    </lineage>
</organism>
<evidence type="ECO:0000313" key="2">
    <source>
        <dbReference type="Proteomes" id="UP000001055"/>
    </source>
</evidence>
<dbReference type="EMBL" id="CH445329">
    <property type="protein sequence ID" value="EAT88546.1"/>
    <property type="molecule type" value="Genomic_DNA"/>
</dbReference>
<dbReference type="Proteomes" id="UP000001055">
    <property type="component" value="Unassembled WGS sequence"/>
</dbReference>
<dbReference type="KEGG" id="pno:SNOG_03341"/>
<protein>
    <submittedName>
        <fullName evidence="1">Uncharacterized protein</fullName>
    </submittedName>
</protein>
<dbReference type="InParanoid" id="Q0UY23"/>
<accession>Q0UY23</accession>
<proteinExistence type="predicted"/>
<dbReference type="HOGENOM" id="CLU_3359920_0_0_1"/>
<reference evidence="2" key="1">
    <citation type="journal article" date="2007" name="Plant Cell">
        <title>Dothideomycete-plant interactions illuminated by genome sequencing and EST analysis of the wheat pathogen Stagonospora nodorum.</title>
        <authorList>
            <person name="Hane J.K."/>
            <person name="Lowe R.G."/>
            <person name="Solomon P.S."/>
            <person name="Tan K.C."/>
            <person name="Schoch C.L."/>
            <person name="Spatafora J.W."/>
            <person name="Crous P.W."/>
            <person name="Kodira C."/>
            <person name="Birren B.W."/>
            <person name="Galagan J.E."/>
            <person name="Torriani S.F."/>
            <person name="McDonald B.A."/>
            <person name="Oliver R.P."/>
        </authorList>
    </citation>
    <scope>NUCLEOTIDE SEQUENCE [LARGE SCALE GENOMIC DNA]</scope>
    <source>
        <strain evidence="2">SN15 / ATCC MYA-4574 / FGSC 10173</strain>
    </source>
</reference>
<dbReference type="RefSeq" id="XP_001793909.1">
    <property type="nucleotide sequence ID" value="XM_001793857.1"/>
</dbReference>
<dbReference type="AlphaFoldDB" id="Q0UY23"/>
<gene>
    <name evidence="1" type="ORF">SNOG_03341</name>
</gene>
<name>Q0UY23_PHANO</name>
<dbReference type="GeneID" id="5970772"/>
<sequence>MDREHYPPSTKQSPSIPYRLSLVRRVWQLGWISKVA</sequence>